<gene>
    <name evidence="2" type="ORF">SAMN05421553_1687</name>
</gene>
<reference evidence="3" key="1">
    <citation type="submission" date="2016-10" db="EMBL/GenBank/DDBJ databases">
        <authorList>
            <person name="Varghese N."/>
            <person name="Submissions S."/>
        </authorList>
    </citation>
    <scope>NUCLEOTIDE SEQUENCE [LARGE SCALE GENOMIC DNA]</scope>
    <source>
        <strain evidence="3">DSM 12111</strain>
    </source>
</reference>
<evidence type="ECO:0000313" key="3">
    <source>
        <dbReference type="Proteomes" id="UP000242849"/>
    </source>
</evidence>
<evidence type="ECO:0000259" key="1">
    <source>
        <dbReference type="Pfam" id="PF22021"/>
    </source>
</evidence>
<proteinExistence type="predicted"/>
<dbReference type="Gene3D" id="2.60.40.3880">
    <property type="match status" value="1"/>
</dbReference>
<sequence length="351" mass="37554">MAYVSWDMFPSMLNNSESAFNVHLDSTGYGARSLSMHGGQNSIQLFNFGKSATLSSLSNQTKYRVLARVDAASDQLEISINGNPVYSGTFGSPDLTSVRMTLSPWKGGATQCNDSAAALSNVLIYEDPSDLETPPAQSIGVTFKLVPGYPTSVSANGGYLSYYRGIQNSGDVPLNLYTWITVDLPDGTGFPLRQSHSVSLQPGASMATVQNGLFIPKWFPAGDYKARMVVVNQVTGEQFNHDIPFSLSDPNRRSVLLNKRPVNGAFVCEPCAGHNPARFPAQFCVQAKCPQGNSAEAGINSGLSLCSLLCSISSCSSAARASSSSVWLRSPDWAACSMRSRMAGICWTPLA</sequence>
<dbReference type="Proteomes" id="UP000242849">
    <property type="component" value="Unassembled WGS sequence"/>
</dbReference>
<name>A0A1H4WJ50_PSEAG</name>
<accession>A0A1H4WJ50</accession>
<dbReference type="EMBL" id="FNSC01000001">
    <property type="protein sequence ID" value="SEC92564.1"/>
    <property type="molecule type" value="Genomic_DNA"/>
</dbReference>
<keyword evidence="3" id="KW-1185">Reference proteome</keyword>
<evidence type="ECO:0000313" key="2">
    <source>
        <dbReference type="EMBL" id="SEC92564.1"/>
    </source>
</evidence>
<protein>
    <recommendedName>
        <fullName evidence="1">RbmA-like FnIII domain-containing protein</fullName>
    </recommendedName>
</protein>
<organism evidence="2 3">
    <name type="scientific">Pseudomonas anguilliseptica</name>
    <dbReference type="NCBI Taxonomy" id="53406"/>
    <lineage>
        <taxon>Bacteria</taxon>
        <taxon>Pseudomonadati</taxon>
        <taxon>Pseudomonadota</taxon>
        <taxon>Gammaproteobacteria</taxon>
        <taxon>Pseudomonadales</taxon>
        <taxon>Pseudomonadaceae</taxon>
        <taxon>Pseudomonas</taxon>
    </lineage>
</organism>
<dbReference type="AlphaFoldDB" id="A0A1H4WJ50"/>
<dbReference type="InterPro" id="IPR054171">
    <property type="entry name" value="RbmA-like_FnIII"/>
</dbReference>
<feature type="domain" description="RbmA-like FnIII" evidence="1">
    <location>
        <begin position="152"/>
        <end position="242"/>
    </location>
</feature>
<dbReference type="Pfam" id="PF22021">
    <property type="entry name" value="RbmA-like_FnIII"/>
    <property type="match status" value="1"/>
</dbReference>